<gene>
    <name evidence="2" type="ORF">ABID28_000565</name>
</gene>
<organism evidence="2 3">
    <name type="scientific">Streptococcus porcorum</name>
    <dbReference type="NCBI Taxonomy" id="701526"/>
    <lineage>
        <taxon>Bacteria</taxon>
        <taxon>Bacillati</taxon>
        <taxon>Bacillota</taxon>
        <taxon>Bacilli</taxon>
        <taxon>Lactobacillales</taxon>
        <taxon>Streptococcaceae</taxon>
        <taxon>Streptococcus</taxon>
    </lineage>
</organism>
<protein>
    <submittedName>
        <fullName evidence="2">NAD(P)H-dependent FMN reductase</fullName>
    </submittedName>
</protein>
<accession>A0ABV2JDT7</accession>
<dbReference type="Pfam" id="PF03358">
    <property type="entry name" value="FMN_red"/>
    <property type="match status" value="1"/>
</dbReference>
<dbReference type="EMBL" id="JBEPLN010000006">
    <property type="protein sequence ID" value="MET3633930.1"/>
    <property type="molecule type" value="Genomic_DNA"/>
</dbReference>
<dbReference type="InterPro" id="IPR029039">
    <property type="entry name" value="Flavoprotein-like_sf"/>
</dbReference>
<dbReference type="InterPro" id="IPR050712">
    <property type="entry name" value="NAD(P)H-dep_reductase"/>
</dbReference>
<keyword evidence="3" id="KW-1185">Reference proteome</keyword>
<evidence type="ECO:0000259" key="1">
    <source>
        <dbReference type="Pfam" id="PF03358"/>
    </source>
</evidence>
<dbReference type="InterPro" id="IPR005025">
    <property type="entry name" value="FMN_Rdtase-like_dom"/>
</dbReference>
<name>A0ABV2JDT7_9STRE</name>
<dbReference type="PANTHER" id="PTHR30543">
    <property type="entry name" value="CHROMATE REDUCTASE"/>
    <property type="match status" value="1"/>
</dbReference>
<evidence type="ECO:0000313" key="2">
    <source>
        <dbReference type="EMBL" id="MET3633930.1"/>
    </source>
</evidence>
<dbReference type="RefSeq" id="WP_354367912.1">
    <property type="nucleotide sequence ID" value="NZ_JBEPLN010000006.1"/>
</dbReference>
<reference evidence="2 3" key="1">
    <citation type="submission" date="2024-06" db="EMBL/GenBank/DDBJ databases">
        <title>Genomic Encyclopedia of Type Strains, Phase IV (KMG-IV): sequencing the most valuable type-strain genomes for metagenomic binning, comparative biology and taxonomic classification.</title>
        <authorList>
            <person name="Goeker M."/>
        </authorList>
    </citation>
    <scope>NUCLEOTIDE SEQUENCE [LARGE SCALE GENOMIC DNA]</scope>
    <source>
        <strain evidence="2 3">DSM 28302</strain>
    </source>
</reference>
<comment type="caution">
    <text evidence="2">The sequence shown here is derived from an EMBL/GenBank/DDBJ whole genome shotgun (WGS) entry which is preliminary data.</text>
</comment>
<evidence type="ECO:0000313" key="3">
    <source>
        <dbReference type="Proteomes" id="UP001549037"/>
    </source>
</evidence>
<sequence>MPKIIALVGTNSDQSTNRTLLEFIQRYFAEKADIELLEIKNLPAFNKPADGNVPEIVEVFADKILDADALIIGTPEYNHAVPAVLQSALEWLSLGKRPLRYKPVLITGASYGPLGSSRAQAQLRQILDAPQLRACVMPSSEFLLPYAQEAFNSSGYLLDPKRIEQLEIIFDNFLDYIEVIKQLPSAKLYHLGETETYNW</sequence>
<dbReference type="Proteomes" id="UP001549037">
    <property type="component" value="Unassembled WGS sequence"/>
</dbReference>
<dbReference type="SUPFAM" id="SSF52218">
    <property type="entry name" value="Flavoproteins"/>
    <property type="match status" value="1"/>
</dbReference>
<dbReference type="Gene3D" id="3.40.50.360">
    <property type="match status" value="1"/>
</dbReference>
<feature type="domain" description="NADPH-dependent FMN reductase-like" evidence="1">
    <location>
        <begin position="2"/>
        <end position="148"/>
    </location>
</feature>
<dbReference type="PANTHER" id="PTHR30543:SF21">
    <property type="entry name" value="NAD(P)H-DEPENDENT FMN REDUCTASE LOT6"/>
    <property type="match status" value="1"/>
</dbReference>
<proteinExistence type="predicted"/>